<gene>
    <name evidence="1" type="ORF">FC90_GL000998</name>
</gene>
<sequence length="106" mass="12634">MLSIAIFNKLRKEDYTILGGGFKLEKKEIEKLFDGKVATYDQNHVVIDWQDSRKTLELSIDNDILNLLVSHRDYIRNILKHLKRQTNHTMTKETITINRRNYKIFI</sequence>
<dbReference type="AlphaFoldDB" id="A0AA89I0K6"/>
<name>A0AA89I0K6_9LACO</name>
<dbReference type="EMBL" id="AYZB01000035">
    <property type="protein sequence ID" value="KRM22396.1"/>
    <property type="molecule type" value="Genomic_DNA"/>
</dbReference>
<evidence type="ECO:0000313" key="1">
    <source>
        <dbReference type="EMBL" id="KRM22396.1"/>
    </source>
</evidence>
<dbReference type="Proteomes" id="UP000050823">
    <property type="component" value="Unassembled WGS sequence"/>
</dbReference>
<accession>A0AA89I0K6</accession>
<proteinExistence type="predicted"/>
<organism evidence="1 2">
    <name type="scientific">Latilactobacillus graminis DSM 20719</name>
    <dbReference type="NCBI Taxonomy" id="1423752"/>
    <lineage>
        <taxon>Bacteria</taxon>
        <taxon>Bacillati</taxon>
        <taxon>Bacillota</taxon>
        <taxon>Bacilli</taxon>
        <taxon>Lactobacillales</taxon>
        <taxon>Lactobacillaceae</taxon>
        <taxon>Latilactobacillus</taxon>
    </lineage>
</organism>
<reference evidence="1 2" key="1">
    <citation type="journal article" date="2015" name="Genome Announc.">
        <title>Expanding the biotechnology potential of lactobacilli through comparative genomics of 213 strains and associated genera.</title>
        <authorList>
            <person name="Sun Z."/>
            <person name="Harris H.M."/>
            <person name="McCann A."/>
            <person name="Guo C."/>
            <person name="Argimon S."/>
            <person name="Zhang W."/>
            <person name="Yang X."/>
            <person name="Jeffery I.B."/>
            <person name="Cooney J.C."/>
            <person name="Kagawa T.F."/>
            <person name="Liu W."/>
            <person name="Song Y."/>
            <person name="Salvetti E."/>
            <person name="Wrobel A."/>
            <person name="Rasinkangas P."/>
            <person name="Parkhill J."/>
            <person name="Rea M.C."/>
            <person name="O'Sullivan O."/>
            <person name="Ritari J."/>
            <person name="Douillard F.P."/>
            <person name="Paul Ross R."/>
            <person name="Yang R."/>
            <person name="Briner A.E."/>
            <person name="Felis G.E."/>
            <person name="de Vos W.M."/>
            <person name="Barrangou R."/>
            <person name="Klaenhammer T.R."/>
            <person name="Caufield P.W."/>
            <person name="Cui Y."/>
            <person name="Zhang H."/>
            <person name="O'Toole P.W."/>
        </authorList>
    </citation>
    <scope>NUCLEOTIDE SEQUENCE [LARGE SCALE GENOMIC DNA]</scope>
    <source>
        <strain evidence="1 2">DSM 20719</strain>
    </source>
</reference>
<comment type="caution">
    <text evidence="1">The sequence shown here is derived from an EMBL/GenBank/DDBJ whole genome shotgun (WGS) entry which is preliminary data.</text>
</comment>
<evidence type="ECO:0000313" key="2">
    <source>
        <dbReference type="Proteomes" id="UP000050823"/>
    </source>
</evidence>
<protein>
    <submittedName>
        <fullName evidence="1">Uncharacterized protein</fullName>
    </submittedName>
</protein>